<dbReference type="Pfam" id="PF12520">
    <property type="entry name" value="DUF3723"/>
    <property type="match status" value="1"/>
</dbReference>
<dbReference type="InterPro" id="IPR022198">
    <property type="entry name" value="DUF3723"/>
</dbReference>
<dbReference type="Proteomes" id="UP000799536">
    <property type="component" value="Unassembled WGS sequence"/>
</dbReference>
<accession>A0A9P4JNZ3</accession>
<dbReference type="OrthoDB" id="4227485at2759"/>
<comment type="caution">
    <text evidence="1">The sequence shown here is derived from an EMBL/GenBank/DDBJ whole genome shotgun (WGS) entry which is preliminary data.</text>
</comment>
<keyword evidence="2" id="KW-1185">Reference proteome</keyword>
<sequence length="313" mass="34966">MSPLPADLPTAGEGEVPSWISQSITTIGVRLIGDNMRGTIRTSLLTYDQLWAFCARNFVGLSSFTPRKEAGRAKPSCRELNPVLLQRLARFVAELGFRTPKALELANLKSQSQLAIEYLRMAYPNGVTFSEEQIRRVTLAASSPPTEKGLSTPSDSNHIKLERRCGQPFVADYLEDKLTLFIPKIYAEGELPDVTLQFVRRDIFYHVFGLIELREQDLEPNDSVMSGLGTEQPGTNQPEITDNSLIADLGTKQPETIDHYHTSIMTELVVTWLGRPARRFKHSEIAVLTRRTSSGAVRGKEALKDMAKLDEAY</sequence>
<dbReference type="EMBL" id="ML993965">
    <property type="protein sequence ID" value="KAF2201686.1"/>
    <property type="molecule type" value="Genomic_DNA"/>
</dbReference>
<organism evidence="1 2">
    <name type="scientific">Delitschia confertaspora ATCC 74209</name>
    <dbReference type="NCBI Taxonomy" id="1513339"/>
    <lineage>
        <taxon>Eukaryota</taxon>
        <taxon>Fungi</taxon>
        <taxon>Dikarya</taxon>
        <taxon>Ascomycota</taxon>
        <taxon>Pezizomycotina</taxon>
        <taxon>Dothideomycetes</taxon>
        <taxon>Pleosporomycetidae</taxon>
        <taxon>Pleosporales</taxon>
        <taxon>Delitschiaceae</taxon>
        <taxon>Delitschia</taxon>
    </lineage>
</organism>
<protein>
    <submittedName>
        <fullName evidence="1">Uncharacterized protein</fullName>
    </submittedName>
</protein>
<reference evidence="1" key="1">
    <citation type="journal article" date="2020" name="Stud. Mycol.">
        <title>101 Dothideomycetes genomes: a test case for predicting lifestyles and emergence of pathogens.</title>
        <authorList>
            <person name="Haridas S."/>
            <person name="Albert R."/>
            <person name="Binder M."/>
            <person name="Bloem J."/>
            <person name="Labutti K."/>
            <person name="Salamov A."/>
            <person name="Andreopoulos B."/>
            <person name="Baker S."/>
            <person name="Barry K."/>
            <person name="Bills G."/>
            <person name="Bluhm B."/>
            <person name="Cannon C."/>
            <person name="Castanera R."/>
            <person name="Culley D."/>
            <person name="Daum C."/>
            <person name="Ezra D."/>
            <person name="Gonzalez J."/>
            <person name="Henrissat B."/>
            <person name="Kuo A."/>
            <person name="Liang C."/>
            <person name="Lipzen A."/>
            <person name="Lutzoni F."/>
            <person name="Magnuson J."/>
            <person name="Mondo S."/>
            <person name="Nolan M."/>
            <person name="Ohm R."/>
            <person name="Pangilinan J."/>
            <person name="Park H.-J."/>
            <person name="Ramirez L."/>
            <person name="Alfaro M."/>
            <person name="Sun H."/>
            <person name="Tritt A."/>
            <person name="Yoshinaga Y."/>
            <person name="Zwiers L.-H."/>
            <person name="Turgeon B."/>
            <person name="Goodwin S."/>
            <person name="Spatafora J."/>
            <person name="Crous P."/>
            <person name="Grigoriev I."/>
        </authorList>
    </citation>
    <scope>NUCLEOTIDE SEQUENCE</scope>
    <source>
        <strain evidence="1">ATCC 74209</strain>
    </source>
</reference>
<evidence type="ECO:0000313" key="1">
    <source>
        <dbReference type="EMBL" id="KAF2201686.1"/>
    </source>
</evidence>
<dbReference type="AlphaFoldDB" id="A0A9P4JNZ3"/>
<gene>
    <name evidence="1" type="ORF">GQ43DRAFT_431402</name>
</gene>
<name>A0A9P4JNZ3_9PLEO</name>
<evidence type="ECO:0000313" key="2">
    <source>
        <dbReference type="Proteomes" id="UP000799536"/>
    </source>
</evidence>
<proteinExistence type="predicted"/>